<evidence type="ECO:0000256" key="3">
    <source>
        <dbReference type="ARBA" id="ARBA00022729"/>
    </source>
</evidence>
<sequence>MKPLPRLLVPVLTAAAIGIALVGCSSSNKAATGAAGSTSAATAVTGTITVFAAASLTGTFTELGTQFQNAHPGTTVKFNFGGSSALAEQINSGAPGDVFASAAPKNMTTVTAKNGTSAQPVNFATNKLEVAVPPANPGKVSSLSDLAKSGVKVALCQAQVPCGAAALTVLQKNNLAVTPVTEEPDVKSVLTKVQLGEVDAGVVYVTDVKAAAAKVTGVEIPDAQNTISQYPIAPLTESKNATTAKAFVDFVTSAGGQAILHAAGFGKP</sequence>
<accession>A0ABY4QUT1</accession>
<dbReference type="NCBIfam" id="TIGR01256">
    <property type="entry name" value="modA"/>
    <property type="match status" value="1"/>
</dbReference>
<feature type="signal peptide" evidence="4">
    <location>
        <begin position="1"/>
        <end position="30"/>
    </location>
</feature>
<evidence type="ECO:0000313" key="6">
    <source>
        <dbReference type="Proteomes" id="UP001056336"/>
    </source>
</evidence>
<dbReference type="CDD" id="cd13538">
    <property type="entry name" value="PBP2_ModA_like_1"/>
    <property type="match status" value="1"/>
</dbReference>
<name>A0ABY4QUT1_9ACTN</name>
<gene>
    <name evidence="5" type="primary">modA</name>
    <name evidence="5" type="ORF">M6D93_10985</name>
</gene>
<protein>
    <submittedName>
        <fullName evidence="5">Molybdate ABC transporter substrate-binding protein</fullName>
    </submittedName>
</protein>
<dbReference type="EMBL" id="CP097332">
    <property type="protein sequence ID" value="UQX86832.1"/>
    <property type="molecule type" value="Genomic_DNA"/>
</dbReference>
<dbReference type="Proteomes" id="UP001056336">
    <property type="component" value="Chromosome"/>
</dbReference>
<evidence type="ECO:0000256" key="1">
    <source>
        <dbReference type="ARBA" id="ARBA00009175"/>
    </source>
</evidence>
<organism evidence="5 6">
    <name type="scientific">Jatrophihabitans telluris</name>
    <dbReference type="NCBI Taxonomy" id="2038343"/>
    <lineage>
        <taxon>Bacteria</taxon>
        <taxon>Bacillati</taxon>
        <taxon>Actinomycetota</taxon>
        <taxon>Actinomycetes</taxon>
        <taxon>Jatrophihabitantales</taxon>
        <taxon>Jatrophihabitantaceae</taxon>
        <taxon>Jatrophihabitans</taxon>
    </lineage>
</organism>
<dbReference type="SUPFAM" id="SSF53850">
    <property type="entry name" value="Periplasmic binding protein-like II"/>
    <property type="match status" value="1"/>
</dbReference>
<evidence type="ECO:0000256" key="2">
    <source>
        <dbReference type="ARBA" id="ARBA00022723"/>
    </source>
</evidence>
<evidence type="ECO:0000256" key="4">
    <source>
        <dbReference type="SAM" id="SignalP"/>
    </source>
</evidence>
<dbReference type="PIRSF" id="PIRSF004846">
    <property type="entry name" value="ModA"/>
    <property type="match status" value="1"/>
</dbReference>
<keyword evidence="2" id="KW-0479">Metal-binding</keyword>
<comment type="similarity">
    <text evidence="1">Belongs to the bacterial solute-binding protein ModA family.</text>
</comment>
<dbReference type="InterPro" id="IPR050682">
    <property type="entry name" value="ModA/WtpA"/>
</dbReference>
<dbReference type="PROSITE" id="PS51257">
    <property type="entry name" value="PROKAR_LIPOPROTEIN"/>
    <property type="match status" value="1"/>
</dbReference>
<dbReference type="PANTHER" id="PTHR30632:SF0">
    <property type="entry name" value="SULFATE-BINDING PROTEIN"/>
    <property type="match status" value="1"/>
</dbReference>
<keyword evidence="6" id="KW-1185">Reference proteome</keyword>
<dbReference type="PANTHER" id="PTHR30632">
    <property type="entry name" value="MOLYBDATE-BINDING PERIPLASMIC PROTEIN"/>
    <property type="match status" value="1"/>
</dbReference>
<dbReference type="RefSeq" id="WP_249769217.1">
    <property type="nucleotide sequence ID" value="NZ_CP097332.1"/>
</dbReference>
<feature type="chain" id="PRO_5047115164" evidence="4">
    <location>
        <begin position="31"/>
        <end position="268"/>
    </location>
</feature>
<evidence type="ECO:0000313" key="5">
    <source>
        <dbReference type="EMBL" id="UQX86832.1"/>
    </source>
</evidence>
<dbReference type="InterPro" id="IPR005950">
    <property type="entry name" value="ModA"/>
</dbReference>
<reference evidence="5" key="2">
    <citation type="submission" date="2022-05" db="EMBL/GenBank/DDBJ databases">
        <authorList>
            <person name="Kim J.-S."/>
            <person name="Lee K."/>
            <person name="Suh M."/>
            <person name="Eom M."/>
            <person name="Kim J.-S."/>
            <person name="Kim D.-S."/>
            <person name="Ko S.-H."/>
            <person name="Shin Y."/>
            <person name="Lee J.-S."/>
        </authorList>
    </citation>
    <scope>NUCLEOTIDE SEQUENCE</scope>
    <source>
        <strain evidence="5">N237</strain>
    </source>
</reference>
<proteinExistence type="inferred from homology"/>
<reference evidence="5" key="1">
    <citation type="journal article" date="2018" name="Int. J. Syst. Evol. Microbiol.">
        <title>Jatrophihabitans telluris sp. nov., isolated from sediment soil of lava forest wetlands and the emended description of the genus Jatrophihabitans.</title>
        <authorList>
            <person name="Lee K.C."/>
            <person name="Suh M.K."/>
            <person name="Eom M.K."/>
            <person name="Kim K.K."/>
            <person name="Kim J.S."/>
            <person name="Kim D.S."/>
            <person name="Ko S.H."/>
            <person name="Shin Y.K."/>
            <person name="Lee J.S."/>
        </authorList>
    </citation>
    <scope>NUCLEOTIDE SEQUENCE</scope>
    <source>
        <strain evidence="5">N237</strain>
    </source>
</reference>
<keyword evidence="3 4" id="KW-0732">Signal</keyword>
<dbReference type="Gene3D" id="3.40.190.10">
    <property type="entry name" value="Periplasmic binding protein-like II"/>
    <property type="match status" value="2"/>
</dbReference>
<dbReference type="Pfam" id="PF13531">
    <property type="entry name" value="SBP_bac_11"/>
    <property type="match status" value="1"/>
</dbReference>